<sequence length="179" mass="21448">MNLRKANFDLHYDLELARSKGKLSDEDIDKHVKKLLDDKDMPGEYKDFLLCALMNEGRLLSLKGKGENNYNDKHSTFRKNLLSILKKPYDEEEYKRLRLDIEVHRAHHLDPHVVKLDKSYLDHYPDLKEKLLRFQDDEPKCLNLLRGFFFWLQYLPMEGSFEPWKDPLSLMVKQERRPS</sequence>
<evidence type="ECO:0000313" key="1">
    <source>
        <dbReference type="EMBL" id="CAI9763997.1"/>
    </source>
</evidence>
<dbReference type="AlphaFoldDB" id="A0AAD1Z6D4"/>
<evidence type="ECO:0000313" key="2">
    <source>
        <dbReference type="Proteomes" id="UP000834106"/>
    </source>
</evidence>
<dbReference type="PANTHER" id="PTHR34194:SF2">
    <property type="entry name" value="F14J8.16 PROTEIN"/>
    <property type="match status" value="1"/>
</dbReference>
<dbReference type="EMBL" id="OU503041">
    <property type="protein sequence ID" value="CAI9763997.1"/>
    <property type="molecule type" value="Genomic_DNA"/>
</dbReference>
<protein>
    <submittedName>
        <fullName evidence="1">Uncharacterized protein</fullName>
    </submittedName>
</protein>
<gene>
    <name evidence="1" type="ORF">FPE_LOCUS11427</name>
</gene>
<organism evidence="1 2">
    <name type="scientific">Fraxinus pennsylvanica</name>
    <dbReference type="NCBI Taxonomy" id="56036"/>
    <lineage>
        <taxon>Eukaryota</taxon>
        <taxon>Viridiplantae</taxon>
        <taxon>Streptophyta</taxon>
        <taxon>Embryophyta</taxon>
        <taxon>Tracheophyta</taxon>
        <taxon>Spermatophyta</taxon>
        <taxon>Magnoliopsida</taxon>
        <taxon>eudicotyledons</taxon>
        <taxon>Gunneridae</taxon>
        <taxon>Pentapetalae</taxon>
        <taxon>asterids</taxon>
        <taxon>lamiids</taxon>
        <taxon>Lamiales</taxon>
        <taxon>Oleaceae</taxon>
        <taxon>Oleeae</taxon>
        <taxon>Fraxinus</taxon>
    </lineage>
</organism>
<accession>A0AAD1Z6D4</accession>
<reference evidence="1" key="1">
    <citation type="submission" date="2023-05" db="EMBL/GenBank/DDBJ databases">
        <authorList>
            <person name="Huff M."/>
        </authorList>
    </citation>
    <scope>NUCLEOTIDE SEQUENCE</scope>
</reference>
<keyword evidence="2" id="KW-1185">Reference proteome</keyword>
<dbReference type="PANTHER" id="PTHR34194">
    <property type="entry name" value="F14J8.16 PROTEIN"/>
    <property type="match status" value="1"/>
</dbReference>
<proteinExistence type="predicted"/>
<dbReference type="Proteomes" id="UP000834106">
    <property type="component" value="Chromosome 6"/>
</dbReference>
<name>A0AAD1Z6D4_9LAMI</name>